<gene>
    <name evidence="7" type="ORF">IC229_13360</name>
</gene>
<dbReference type="Proteomes" id="UP000598820">
    <property type="component" value="Unassembled WGS sequence"/>
</dbReference>
<evidence type="ECO:0000256" key="3">
    <source>
        <dbReference type="ARBA" id="ARBA00023237"/>
    </source>
</evidence>
<protein>
    <submittedName>
        <fullName evidence="7">TonB-dependent receptor</fullName>
    </submittedName>
</protein>
<evidence type="ECO:0000313" key="7">
    <source>
        <dbReference type="EMBL" id="MBD2701633.1"/>
    </source>
</evidence>
<feature type="region of interest" description="Disordered" evidence="4">
    <location>
        <begin position="182"/>
        <end position="201"/>
    </location>
</feature>
<reference evidence="7" key="1">
    <citation type="submission" date="2020-09" db="EMBL/GenBank/DDBJ databases">
        <authorList>
            <person name="Kim M.K."/>
        </authorList>
    </citation>
    <scope>NUCLEOTIDE SEQUENCE</scope>
    <source>
        <strain evidence="7">BT702</strain>
    </source>
</reference>
<dbReference type="InterPro" id="IPR008969">
    <property type="entry name" value="CarboxyPept-like_regulatory"/>
</dbReference>
<dbReference type="SUPFAM" id="SSF56935">
    <property type="entry name" value="Porins"/>
    <property type="match status" value="1"/>
</dbReference>
<feature type="domain" description="TonB-dependent transporter Oar-like beta-barrel" evidence="6">
    <location>
        <begin position="237"/>
        <end position="1002"/>
    </location>
</feature>
<evidence type="ECO:0000256" key="4">
    <source>
        <dbReference type="SAM" id="MobiDB-lite"/>
    </source>
</evidence>
<accession>A0A926XVX3</accession>
<dbReference type="InterPro" id="IPR057601">
    <property type="entry name" value="Oar-like_b-barrel"/>
</dbReference>
<name>A0A926XVX3_9BACT</name>
<organism evidence="7 8">
    <name type="scientific">Spirosoma profusum</name>
    <dbReference type="NCBI Taxonomy" id="2771354"/>
    <lineage>
        <taxon>Bacteria</taxon>
        <taxon>Pseudomonadati</taxon>
        <taxon>Bacteroidota</taxon>
        <taxon>Cytophagia</taxon>
        <taxon>Cytophagales</taxon>
        <taxon>Cytophagaceae</taxon>
        <taxon>Spirosoma</taxon>
    </lineage>
</organism>
<keyword evidence="2" id="KW-0472">Membrane</keyword>
<dbReference type="Pfam" id="PF25183">
    <property type="entry name" value="OMP_b-brl_4"/>
    <property type="match status" value="1"/>
</dbReference>
<keyword evidence="7" id="KW-0675">Receptor</keyword>
<comment type="subcellular location">
    <subcellularLocation>
        <location evidence="1">Cell outer membrane</location>
    </subcellularLocation>
</comment>
<evidence type="ECO:0000313" key="8">
    <source>
        <dbReference type="Proteomes" id="UP000598820"/>
    </source>
</evidence>
<dbReference type="GO" id="GO:0009279">
    <property type="term" value="C:cell outer membrane"/>
    <property type="evidence" value="ECO:0007669"/>
    <property type="project" value="UniProtKB-SubCell"/>
</dbReference>
<evidence type="ECO:0000259" key="6">
    <source>
        <dbReference type="Pfam" id="PF25183"/>
    </source>
</evidence>
<dbReference type="EMBL" id="JACWZY010000009">
    <property type="protein sequence ID" value="MBD2701633.1"/>
    <property type="molecule type" value="Genomic_DNA"/>
</dbReference>
<dbReference type="InterPro" id="IPR036942">
    <property type="entry name" value="Beta-barrel_TonB_sf"/>
</dbReference>
<dbReference type="Gene3D" id="2.40.170.20">
    <property type="entry name" value="TonB-dependent receptor, beta-barrel domain"/>
    <property type="match status" value="1"/>
</dbReference>
<keyword evidence="8" id="KW-1185">Reference proteome</keyword>
<evidence type="ECO:0000256" key="5">
    <source>
        <dbReference type="SAM" id="SignalP"/>
    </source>
</evidence>
<dbReference type="Pfam" id="PF13620">
    <property type="entry name" value="CarboxypepD_reg"/>
    <property type="match status" value="1"/>
</dbReference>
<keyword evidence="3" id="KW-0998">Cell outer membrane</keyword>
<feature type="compositionally biased region" description="Low complexity" evidence="4">
    <location>
        <begin position="192"/>
        <end position="201"/>
    </location>
</feature>
<dbReference type="Gene3D" id="2.60.40.1120">
    <property type="entry name" value="Carboxypeptidase-like, regulatory domain"/>
    <property type="match status" value="1"/>
</dbReference>
<comment type="caution">
    <text evidence="7">The sequence shown here is derived from an EMBL/GenBank/DDBJ whole genome shotgun (WGS) entry which is preliminary data.</text>
</comment>
<dbReference type="AlphaFoldDB" id="A0A926XVX3"/>
<dbReference type="SUPFAM" id="SSF49464">
    <property type="entry name" value="Carboxypeptidase regulatory domain-like"/>
    <property type="match status" value="1"/>
</dbReference>
<sequence>MKNRLQLLVYLFLVSYLINHSAMAQTTQASIAGVITDNQKQALPGASVQVRNESTGFNTGTVTNAQGEYSFKELPLGGPYTVRITFIGYGEQKRTGYLLNQGDAIRVNLTMQETDQTLEVVQVVASGLKNKIENLGAATAISAKSIQTLPVNGRNFTSLMDLSPLSRGGNISGQLGSSTNYTIDGMNAKNPTSAGSTTSRSGAPYSISIEAVREFKVITNQYDVIYGRSGGGIVSAVTKAGTNKFTGSVFNYTRANWLASPYDIRGNTRNNKFATNQFGLSLGGPIIKDKLHFFLVWDHQQDSRPLIIADIQSPVDENRFNVTRATLDRFVDIARSKYGVSNTPQFGTFDKNRGSDAAFARLDWQINSKNLLTIRNNFTSDRNKLGLADNTTINAYESYGNDYNWDNSFLATLRTSVTPRITNELKLQHLFTYQKSAPGDQLPAANIPRAIVENVTSTVDGTTRSTNIQMGGHRFAQEGFDNNVLQLVNNLYYNTDKVQYTFGVDLMYTRAHSVYGSEVNGRFHYTVDAAANMTALDKFNALQPYRYYREVPLVDDPSVVGNTWNAGLYGQMSTKLARGLEMIAGLRFDYAHYPSTSLNQVVVDELKLRTDNKLKSFIVQPRLQFTWDVNERHTDYVRFGAGVFASDINNYVIINNLTFDGKHLATVDVRAPNIPTPDFAAYRSNYASIPSLAAFQLPTINMTGADARVPVLYKANLSYNRYLTDKLKVGIAGYMSLGRNNYMYVDRNMATEPYFRLANEDNRGVYVPLASMPTNGAGDWLQGRISQKLGRVLELNSEGKVNQFAVVADATYQYFKDGEFSVSYTWNDTRDNTSFNGNVANSATLSLPVKDDPRNLSKMTYSDNQFRHKIVFYGTLPTFYGITVGVRYSGIGGTRYSLLSGANSNADFVAGNNDLAFIFDRNSENTPSNVKSGLQAILDNPNASQSIKDYITTYSGKMAERNGGVNGFYGVFDVRASKRFRIHKTHTIDISADVFNFANLLNKSWGANQSLGTQALYALGIPASGSTPAVAGFDKANQRFVYRVNTAGVVTPSGDPYQLQLGARYSF</sequence>
<evidence type="ECO:0000256" key="2">
    <source>
        <dbReference type="ARBA" id="ARBA00023136"/>
    </source>
</evidence>
<evidence type="ECO:0000256" key="1">
    <source>
        <dbReference type="ARBA" id="ARBA00004442"/>
    </source>
</evidence>
<feature type="signal peptide" evidence="5">
    <location>
        <begin position="1"/>
        <end position="24"/>
    </location>
</feature>
<proteinExistence type="predicted"/>
<keyword evidence="5" id="KW-0732">Signal</keyword>
<feature type="chain" id="PRO_5036813013" evidence="5">
    <location>
        <begin position="25"/>
        <end position="1067"/>
    </location>
</feature>